<name>A0ABP7TTR7_9BURK</name>
<evidence type="ECO:0000313" key="1">
    <source>
        <dbReference type="EMBL" id="GAA4031127.1"/>
    </source>
</evidence>
<dbReference type="PANTHER" id="PTHR34801">
    <property type="entry name" value="EXPRESSED PROTEIN"/>
    <property type="match status" value="1"/>
</dbReference>
<keyword evidence="2" id="KW-1185">Reference proteome</keyword>
<comment type="caution">
    <text evidence="1">The sequence shown here is derived from an EMBL/GenBank/DDBJ whole genome shotgun (WGS) entry which is preliminary data.</text>
</comment>
<organism evidence="1 2">
    <name type="scientific">Actimicrobium antarcticum</name>
    <dbReference type="NCBI Taxonomy" id="1051899"/>
    <lineage>
        <taxon>Bacteria</taxon>
        <taxon>Pseudomonadati</taxon>
        <taxon>Pseudomonadota</taxon>
        <taxon>Betaproteobacteria</taxon>
        <taxon>Burkholderiales</taxon>
        <taxon>Oxalobacteraceae</taxon>
        <taxon>Actimicrobium</taxon>
    </lineage>
</organism>
<dbReference type="RefSeq" id="WP_344764796.1">
    <property type="nucleotide sequence ID" value="NZ_BAAAZE010000013.1"/>
</dbReference>
<evidence type="ECO:0000313" key="2">
    <source>
        <dbReference type="Proteomes" id="UP001501353"/>
    </source>
</evidence>
<accession>A0ABP7TTR7</accession>
<reference evidence="2" key="1">
    <citation type="journal article" date="2019" name="Int. J. Syst. Evol. Microbiol.">
        <title>The Global Catalogue of Microorganisms (GCM) 10K type strain sequencing project: providing services to taxonomists for standard genome sequencing and annotation.</title>
        <authorList>
            <consortium name="The Broad Institute Genomics Platform"/>
            <consortium name="The Broad Institute Genome Sequencing Center for Infectious Disease"/>
            <person name="Wu L."/>
            <person name="Ma J."/>
        </authorList>
    </citation>
    <scope>NUCLEOTIDE SEQUENCE [LARGE SCALE GENOMIC DNA]</scope>
    <source>
        <strain evidence="2">JCM 16673</strain>
    </source>
</reference>
<dbReference type="PIRSF" id="PIRSF026426">
    <property type="entry name" value="DUF1499"/>
    <property type="match status" value="1"/>
</dbReference>
<protein>
    <submittedName>
        <fullName evidence="1">DUF1499 domain-containing protein</fullName>
    </submittedName>
</protein>
<dbReference type="Pfam" id="PF07386">
    <property type="entry name" value="DUF1499"/>
    <property type="match status" value="1"/>
</dbReference>
<dbReference type="Proteomes" id="UP001501353">
    <property type="component" value="Unassembled WGS sequence"/>
</dbReference>
<dbReference type="InterPro" id="IPR010865">
    <property type="entry name" value="DUF1499"/>
</dbReference>
<sequence>MAKILGILALVLFLAIPAGLLLAGQAGLLKGHRPTDLGLHDGLLKPPVQESWNVVSSHARLQPHTDYHVIAPISYNGDGKAALVKLTGIVRNMDGVTVVTSEPTYLYAEFQTRLLKFVDDVEFVLDEPAGVIQMRSASRLGRKDFDANRNRLEAIRARFNG</sequence>
<gene>
    <name evidence="1" type="ORF">GCM10022212_32050</name>
</gene>
<dbReference type="PANTHER" id="PTHR34801:SF6">
    <property type="entry name" value="SLL1620 PROTEIN"/>
    <property type="match status" value="1"/>
</dbReference>
<proteinExistence type="predicted"/>
<dbReference type="EMBL" id="BAAAZE010000013">
    <property type="protein sequence ID" value="GAA4031127.1"/>
    <property type="molecule type" value="Genomic_DNA"/>
</dbReference>